<gene>
    <name evidence="1" type="ORF">SPTER_42820</name>
</gene>
<dbReference type="EMBL" id="CP036259">
    <property type="protein sequence ID" value="QDR82843.1"/>
    <property type="molecule type" value="Genomic_DNA"/>
</dbReference>
<dbReference type="KEGG" id="sted:SPTER_42820"/>
<reference evidence="1 2" key="1">
    <citation type="submission" date="2019-02" db="EMBL/GenBank/DDBJ databases">
        <title>Closed genome of Sporomusa termitida DSM 4440.</title>
        <authorList>
            <person name="Poehlein A."/>
            <person name="Daniel R."/>
        </authorList>
    </citation>
    <scope>NUCLEOTIDE SEQUENCE [LARGE SCALE GENOMIC DNA]</scope>
    <source>
        <strain evidence="1 2">DSM 4440</strain>
    </source>
</reference>
<proteinExistence type="predicted"/>
<sequence length="64" mass="7069">MGTELNATHQPAVLSSEVHLASPFMGLASVPRQGESHLIVVGKVKQITNAGSWFLVCIKWRKRR</sequence>
<organism evidence="1 2">
    <name type="scientific">Sporomusa termitida</name>
    <dbReference type="NCBI Taxonomy" id="2377"/>
    <lineage>
        <taxon>Bacteria</taxon>
        <taxon>Bacillati</taxon>
        <taxon>Bacillota</taxon>
        <taxon>Negativicutes</taxon>
        <taxon>Selenomonadales</taxon>
        <taxon>Sporomusaceae</taxon>
        <taxon>Sporomusa</taxon>
    </lineage>
</organism>
<dbReference type="Proteomes" id="UP000320776">
    <property type="component" value="Chromosome"/>
</dbReference>
<keyword evidence="2" id="KW-1185">Reference proteome</keyword>
<accession>A0A517DZQ9</accession>
<name>A0A517DZQ9_9FIRM</name>
<protein>
    <submittedName>
        <fullName evidence="1">Uncharacterized protein</fullName>
    </submittedName>
</protein>
<evidence type="ECO:0000313" key="2">
    <source>
        <dbReference type="Proteomes" id="UP000320776"/>
    </source>
</evidence>
<evidence type="ECO:0000313" key="1">
    <source>
        <dbReference type="EMBL" id="QDR82843.1"/>
    </source>
</evidence>
<dbReference type="AlphaFoldDB" id="A0A517DZQ9"/>